<dbReference type="Proteomes" id="UP000298774">
    <property type="component" value="Chromosome"/>
</dbReference>
<keyword evidence="6" id="KW-1185">Reference proteome</keyword>
<gene>
    <name evidence="4" type="ORF">D3868_11195</name>
    <name evidence="3" type="ORF">SIM66_18230</name>
</gene>
<feature type="transmembrane region" description="Helical" evidence="1">
    <location>
        <begin position="296"/>
        <end position="314"/>
    </location>
</feature>
<name>A0A0N7I7H3_AZOBR</name>
<feature type="chain" id="PRO_5030011956" evidence="2">
    <location>
        <begin position="20"/>
        <end position="418"/>
    </location>
</feature>
<protein>
    <submittedName>
        <fullName evidence="3">BatD family protein</fullName>
    </submittedName>
</protein>
<proteinExistence type="predicted"/>
<sequence>MTRVVLALLLLWPAFPIAAQDSPGSDVLVRQSIKPESGAVIGQHVALYVDVLFRNGMPRPPRVSLPDAPGLQAFRFETQATTIQESIGNESYVGQRFEFALYPRRGGVFELPPAAVTLLDRNGAETRTAQGQALRLDVGVPPGVDPSQPVVATRGLTLTEQWVPGQDGTFKAGDAILRTITRSAEDVPGLAMRDLAFPVPDGVRAYADPPEIDDHSNRGAITGRRTDRVTYVFERGGHVTIPAVAQPWWDLATRTVRTAQAPGATITVEAPSATATPAAAAARSEGGWLARHRSSLIAGGAFLVVLAFAVAGFLRHRRRTDAADESAAFAALRRACATSDAAAVYHAFARWRAFLAPAEREAASRAAIRLDAALFSGASARWENRDSVEFVRLLADIRRSHSPHASEFRLAPLNPRSP</sequence>
<organism evidence="4 5">
    <name type="scientific">Azospirillum brasilense</name>
    <dbReference type="NCBI Taxonomy" id="192"/>
    <lineage>
        <taxon>Bacteria</taxon>
        <taxon>Pseudomonadati</taxon>
        <taxon>Pseudomonadota</taxon>
        <taxon>Alphaproteobacteria</taxon>
        <taxon>Rhodospirillales</taxon>
        <taxon>Azospirillaceae</taxon>
        <taxon>Azospirillum</taxon>
    </lineage>
</organism>
<feature type="signal peptide" evidence="2">
    <location>
        <begin position="1"/>
        <end position="19"/>
    </location>
</feature>
<dbReference type="InterPro" id="IPR025738">
    <property type="entry name" value="BatD"/>
</dbReference>
<keyword evidence="1" id="KW-1133">Transmembrane helix</keyword>
<keyword evidence="1" id="KW-0472">Membrane</keyword>
<evidence type="ECO:0000256" key="1">
    <source>
        <dbReference type="SAM" id="Phobius"/>
    </source>
</evidence>
<dbReference type="GeneID" id="56450318"/>
<keyword evidence="2" id="KW-0732">Signal</keyword>
<evidence type="ECO:0000256" key="2">
    <source>
        <dbReference type="SAM" id="SignalP"/>
    </source>
</evidence>
<evidence type="ECO:0000313" key="3">
    <source>
        <dbReference type="EMBL" id="MDX5953116.1"/>
    </source>
</evidence>
<evidence type="ECO:0000313" key="6">
    <source>
        <dbReference type="Proteomes" id="UP001277471"/>
    </source>
</evidence>
<dbReference type="EMBL" id="CP032339">
    <property type="protein sequence ID" value="QCO09552.1"/>
    <property type="molecule type" value="Genomic_DNA"/>
</dbReference>
<dbReference type="AlphaFoldDB" id="A0A0N7I7H3"/>
<evidence type="ECO:0000313" key="5">
    <source>
        <dbReference type="Proteomes" id="UP000298774"/>
    </source>
</evidence>
<reference evidence="3 6" key="2">
    <citation type="submission" date="2023-11" db="EMBL/GenBank/DDBJ databases">
        <title>MicrobeMod: A computational toolkit for identifying prokaryotic methylation and restriction-modification with nanopore sequencing.</title>
        <authorList>
            <person name="Crits-Christoph A."/>
            <person name="Kang S.C."/>
            <person name="Lee H."/>
            <person name="Ostrov N."/>
        </authorList>
    </citation>
    <scope>NUCLEOTIDE SEQUENCE [LARGE SCALE GENOMIC DNA]</scope>
    <source>
        <strain evidence="3 6">ATCC 29145</strain>
    </source>
</reference>
<dbReference type="KEGG" id="abf:AMK58_03100"/>
<accession>A0A0N7I7H3</accession>
<evidence type="ECO:0000313" key="4">
    <source>
        <dbReference type="EMBL" id="QCO09552.1"/>
    </source>
</evidence>
<reference evidence="4 5" key="1">
    <citation type="submission" date="2018-09" db="EMBL/GenBank/DDBJ databases">
        <title>Whole genome based analysis of evolution and adaptive divergence in Indian and Brazilian strains of Azospirillum brasilense.</title>
        <authorList>
            <person name="Singh C."/>
            <person name="Tripathi A.K."/>
        </authorList>
    </citation>
    <scope>NUCLEOTIDE SEQUENCE [LARGE SCALE GENOMIC DNA]</scope>
    <source>
        <strain evidence="4 5">MTCC4038</strain>
    </source>
</reference>
<dbReference type="EMBL" id="JAWXYC010000004">
    <property type="protein sequence ID" value="MDX5953116.1"/>
    <property type="molecule type" value="Genomic_DNA"/>
</dbReference>
<dbReference type="Proteomes" id="UP001277471">
    <property type="component" value="Unassembled WGS sequence"/>
</dbReference>
<dbReference type="PANTHER" id="PTHR40940:SF1">
    <property type="entry name" value="PROTEIN BATD"/>
    <property type="match status" value="1"/>
</dbReference>
<keyword evidence="1" id="KW-0812">Transmembrane</keyword>
<dbReference type="RefSeq" id="WP_051140362.1">
    <property type="nucleotide sequence ID" value="NZ_CP012914.1"/>
</dbReference>
<dbReference type="PANTHER" id="PTHR40940">
    <property type="entry name" value="PROTEIN BATD-RELATED"/>
    <property type="match status" value="1"/>
</dbReference>